<dbReference type="Gene3D" id="3.90.70.10">
    <property type="entry name" value="Cysteine proteinases"/>
    <property type="match status" value="1"/>
</dbReference>
<dbReference type="PROSITE" id="PS00139">
    <property type="entry name" value="THIOL_PROTEASE_CYS"/>
    <property type="match status" value="1"/>
</dbReference>
<dbReference type="PROSITE" id="PS00639">
    <property type="entry name" value="THIOL_PROTEASE_HIS"/>
    <property type="match status" value="1"/>
</dbReference>
<evidence type="ECO:0000256" key="7">
    <source>
        <dbReference type="ARBA" id="ARBA00069138"/>
    </source>
</evidence>
<dbReference type="Pfam" id="PF00112">
    <property type="entry name" value="Peptidase_C1"/>
    <property type="match status" value="1"/>
</dbReference>
<evidence type="ECO:0000256" key="1">
    <source>
        <dbReference type="ARBA" id="ARBA00008455"/>
    </source>
</evidence>
<sequence length="361" mass="40417">MRAVLFLIAILSLSLGFKLPRSSGDFFDKLIEEVQKDWEQFKVNHGKDYKSDAEEGYRKTRFLKNREFVKNHNEKFQNGETTFQVELNQFSDLSDKEHDRMNGFRASKGTSLLGALRVSNETLFRAPLNSKIPESIDWREHGYVTPVKYQGHCGSCWAFSATGALEGQHKRATGKLVSLSEQNLVDCVPSWLAKQSVPLDVGCKGSFPWNAFRYIQNNGGVDTESSYPYTAGLNHTGGKCHFSKTFVGATDKGFYRVPEGNEEALKIIVATKGPVSVGVHSDKALKMYSEGVFYNFRCKSGANDLNHAVLVVGYGTDSKLGDYWIVKNSWGKRYGEKGYVRMARNRENHCGIATSATMPIV</sequence>
<reference evidence="11 12" key="2">
    <citation type="journal article" date="2019" name="G3 (Bethesda)">
        <title>Hybrid Assembly of the Genome of the Entomopathogenic Nematode Steinernema carpocapsae Identifies the X-Chromosome.</title>
        <authorList>
            <person name="Serra L."/>
            <person name="Macchietto M."/>
            <person name="Macias-Munoz A."/>
            <person name="McGill C.J."/>
            <person name="Rodriguez I.M."/>
            <person name="Rodriguez B."/>
            <person name="Murad R."/>
            <person name="Mortazavi A."/>
        </authorList>
    </citation>
    <scope>NUCLEOTIDE SEQUENCE [LARGE SCALE GENOMIC DNA]</scope>
    <source>
        <strain evidence="11 12">ALL</strain>
    </source>
</reference>
<evidence type="ECO:0000256" key="3">
    <source>
        <dbReference type="ARBA" id="ARBA00022801"/>
    </source>
</evidence>
<feature type="chain" id="PRO_5020911262" description="Cathepsin L-like" evidence="8">
    <location>
        <begin position="17"/>
        <end position="361"/>
    </location>
</feature>
<dbReference type="FunFam" id="3.90.70.10:FF:000006">
    <property type="entry name" value="Cathepsin S"/>
    <property type="match status" value="1"/>
</dbReference>
<dbReference type="InterPro" id="IPR038765">
    <property type="entry name" value="Papain-like_cys_pep_sf"/>
</dbReference>
<gene>
    <name evidence="11" type="ORF">L596_029656</name>
</gene>
<dbReference type="PANTHER" id="PTHR12411">
    <property type="entry name" value="CYSTEINE PROTEASE FAMILY C1-RELATED"/>
    <property type="match status" value="1"/>
</dbReference>
<dbReference type="InterPro" id="IPR013201">
    <property type="entry name" value="Prot_inhib_I29"/>
</dbReference>
<organism evidence="11 12">
    <name type="scientific">Steinernema carpocapsae</name>
    <name type="common">Entomopathogenic nematode</name>
    <dbReference type="NCBI Taxonomy" id="34508"/>
    <lineage>
        <taxon>Eukaryota</taxon>
        <taxon>Metazoa</taxon>
        <taxon>Ecdysozoa</taxon>
        <taxon>Nematoda</taxon>
        <taxon>Chromadorea</taxon>
        <taxon>Rhabditida</taxon>
        <taxon>Tylenchina</taxon>
        <taxon>Panagrolaimomorpha</taxon>
        <taxon>Strongyloidoidea</taxon>
        <taxon>Steinernematidae</taxon>
        <taxon>Steinernema</taxon>
    </lineage>
</organism>
<keyword evidence="6" id="KW-1015">Disulfide bond</keyword>
<dbReference type="OrthoDB" id="10253408at2759"/>
<dbReference type="GO" id="GO:0006508">
    <property type="term" value="P:proteolysis"/>
    <property type="evidence" value="ECO:0007669"/>
    <property type="project" value="UniProtKB-KW"/>
</dbReference>
<dbReference type="InterPro" id="IPR025660">
    <property type="entry name" value="Pept_his_AS"/>
</dbReference>
<comment type="caution">
    <text evidence="11">The sequence shown here is derived from an EMBL/GenBank/DDBJ whole genome shotgun (WGS) entry which is preliminary data.</text>
</comment>
<feature type="signal peptide" evidence="8">
    <location>
        <begin position="1"/>
        <end position="16"/>
    </location>
</feature>
<evidence type="ECO:0000256" key="5">
    <source>
        <dbReference type="ARBA" id="ARBA00023145"/>
    </source>
</evidence>
<dbReference type="CDD" id="cd02248">
    <property type="entry name" value="Peptidase_C1A"/>
    <property type="match status" value="1"/>
</dbReference>
<dbReference type="AlphaFoldDB" id="A0A4U5LVA3"/>
<name>A0A4U5LVA3_STECR</name>
<evidence type="ECO:0000256" key="6">
    <source>
        <dbReference type="ARBA" id="ARBA00023157"/>
    </source>
</evidence>
<dbReference type="InterPro" id="IPR025661">
    <property type="entry name" value="Pept_asp_AS"/>
</dbReference>
<accession>A0A4U5LVA3</accession>
<keyword evidence="12" id="KW-1185">Reference proteome</keyword>
<keyword evidence="2" id="KW-0645">Protease</keyword>
<dbReference type="InterPro" id="IPR013128">
    <property type="entry name" value="Peptidase_C1A"/>
</dbReference>
<dbReference type="InterPro" id="IPR039417">
    <property type="entry name" value="Peptidase_C1A_papain-like"/>
</dbReference>
<protein>
    <recommendedName>
        <fullName evidence="7">Cathepsin L-like</fullName>
    </recommendedName>
</protein>
<dbReference type="InterPro" id="IPR000668">
    <property type="entry name" value="Peptidase_C1A_C"/>
</dbReference>
<feature type="domain" description="Cathepsin propeptide inhibitor" evidence="10">
    <location>
        <begin position="38"/>
        <end position="98"/>
    </location>
</feature>
<evidence type="ECO:0000313" key="12">
    <source>
        <dbReference type="Proteomes" id="UP000298663"/>
    </source>
</evidence>
<keyword evidence="8" id="KW-0732">Signal</keyword>
<comment type="similarity">
    <text evidence="1">Belongs to the peptidase C1 family.</text>
</comment>
<dbReference type="Pfam" id="PF08246">
    <property type="entry name" value="Inhibitor_I29"/>
    <property type="match status" value="1"/>
</dbReference>
<keyword evidence="4" id="KW-0788">Thiol protease</keyword>
<dbReference type="SMART" id="SM00848">
    <property type="entry name" value="Inhibitor_I29"/>
    <property type="match status" value="1"/>
</dbReference>
<evidence type="ECO:0000259" key="9">
    <source>
        <dbReference type="SMART" id="SM00645"/>
    </source>
</evidence>
<reference evidence="11 12" key="1">
    <citation type="journal article" date="2015" name="Genome Biol.">
        <title>Comparative genomics of Steinernema reveals deeply conserved gene regulatory networks.</title>
        <authorList>
            <person name="Dillman A.R."/>
            <person name="Macchietto M."/>
            <person name="Porter C.F."/>
            <person name="Rogers A."/>
            <person name="Williams B."/>
            <person name="Antoshechkin I."/>
            <person name="Lee M.M."/>
            <person name="Goodwin Z."/>
            <person name="Lu X."/>
            <person name="Lewis E.E."/>
            <person name="Goodrich-Blair H."/>
            <person name="Stock S.P."/>
            <person name="Adams B.J."/>
            <person name="Sternberg P.W."/>
            <person name="Mortazavi A."/>
        </authorList>
    </citation>
    <scope>NUCLEOTIDE SEQUENCE [LARGE SCALE GENOMIC DNA]</scope>
    <source>
        <strain evidence="11 12">ALL</strain>
    </source>
</reference>
<dbReference type="PRINTS" id="PR00705">
    <property type="entry name" value="PAPAIN"/>
</dbReference>
<evidence type="ECO:0000259" key="10">
    <source>
        <dbReference type="SMART" id="SM00848"/>
    </source>
</evidence>
<dbReference type="GO" id="GO:0008234">
    <property type="term" value="F:cysteine-type peptidase activity"/>
    <property type="evidence" value="ECO:0007669"/>
    <property type="project" value="UniProtKB-KW"/>
</dbReference>
<dbReference type="InterPro" id="IPR000169">
    <property type="entry name" value="Pept_cys_AS"/>
</dbReference>
<dbReference type="STRING" id="34508.A0A4U5LVA3"/>
<evidence type="ECO:0000313" key="11">
    <source>
        <dbReference type="EMBL" id="TKR60070.1"/>
    </source>
</evidence>
<dbReference type="PROSITE" id="PS00640">
    <property type="entry name" value="THIOL_PROTEASE_ASN"/>
    <property type="match status" value="1"/>
</dbReference>
<keyword evidence="3" id="KW-0378">Hydrolase</keyword>
<evidence type="ECO:0000256" key="4">
    <source>
        <dbReference type="ARBA" id="ARBA00022807"/>
    </source>
</evidence>
<proteinExistence type="inferred from homology"/>
<evidence type="ECO:0000256" key="8">
    <source>
        <dbReference type="SAM" id="SignalP"/>
    </source>
</evidence>
<evidence type="ECO:0000256" key="2">
    <source>
        <dbReference type="ARBA" id="ARBA00022670"/>
    </source>
</evidence>
<dbReference type="SUPFAM" id="SSF54001">
    <property type="entry name" value="Cysteine proteinases"/>
    <property type="match status" value="1"/>
</dbReference>
<dbReference type="EMBL" id="AZBU02000012">
    <property type="protein sequence ID" value="TKR60070.1"/>
    <property type="molecule type" value="Genomic_DNA"/>
</dbReference>
<dbReference type="SMART" id="SM00645">
    <property type="entry name" value="Pept_C1"/>
    <property type="match status" value="1"/>
</dbReference>
<dbReference type="Proteomes" id="UP000298663">
    <property type="component" value="Unassembled WGS sequence"/>
</dbReference>
<feature type="domain" description="Peptidase C1A papain C-terminal" evidence="9">
    <location>
        <begin position="132"/>
        <end position="360"/>
    </location>
</feature>
<keyword evidence="5" id="KW-0865">Zymogen</keyword>